<proteinExistence type="predicted"/>
<comment type="caution">
    <text evidence="1">The sequence shown here is derived from an EMBL/GenBank/DDBJ whole genome shotgun (WGS) entry which is preliminary data.</text>
</comment>
<dbReference type="Proteomes" id="UP000186549">
    <property type="component" value="Unassembled WGS sequence"/>
</dbReference>
<protein>
    <submittedName>
        <fullName evidence="1">Uncharacterized protein</fullName>
    </submittedName>
</protein>
<accession>A0A1Q6HTC1</accession>
<dbReference type="EMBL" id="MNQU01000291">
    <property type="protein sequence ID" value="OKZ29898.1"/>
    <property type="molecule type" value="Genomic_DNA"/>
</dbReference>
<gene>
    <name evidence="1" type="ORF">BHV79_16345</name>
</gene>
<evidence type="ECO:0000313" key="2">
    <source>
        <dbReference type="Proteomes" id="UP000186549"/>
    </source>
</evidence>
<organism evidence="1 2">
    <name type="scientific">Bacteroides uniformis</name>
    <dbReference type="NCBI Taxonomy" id="820"/>
    <lineage>
        <taxon>Bacteria</taxon>
        <taxon>Pseudomonadati</taxon>
        <taxon>Bacteroidota</taxon>
        <taxon>Bacteroidia</taxon>
        <taxon>Bacteroidales</taxon>
        <taxon>Bacteroidaceae</taxon>
        <taxon>Bacteroides</taxon>
    </lineage>
</organism>
<reference evidence="1 2" key="1">
    <citation type="journal article" date="2016" name="Nat. Biotechnol.">
        <title>Measurement of bacterial replication rates in microbial communities.</title>
        <authorList>
            <person name="Brown C.T."/>
            <person name="Olm M.R."/>
            <person name="Thomas B.C."/>
            <person name="Banfield J.F."/>
        </authorList>
    </citation>
    <scope>NUCLEOTIDE SEQUENCE [LARGE SCALE GENOMIC DNA]</scope>
    <source>
        <strain evidence="1">45_41</strain>
    </source>
</reference>
<name>A0A1Q6HTC1_BACUN</name>
<evidence type="ECO:0000313" key="1">
    <source>
        <dbReference type="EMBL" id="OKZ29898.1"/>
    </source>
</evidence>
<dbReference type="AlphaFoldDB" id="A0A1Q6HTC1"/>
<sequence length="251" mass="29687">MSKHDFYINLTDAKGREKMFSEVTDIYDFIKLKLTALELLITQWNGCHEQNKCKFPYMCVEDYELHRIFVESNNKIISFGFSLKIQAKSDKIEAFILIKKDDSEKTKKIKISAKHISDAIAILNQVVKEKGLYNDITFDDWENIPSEEGKYLFEYLLFEEPAYIRYDYDKQAAKGKRSIVHPQYHFDINFTKNHSYKLGLPKSIDENELRNIFLSKDFCRMISLKKNRINRGTKSSRNNNLKFLKKSRGQY</sequence>